<dbReference type="AlphaFoldDB" id="A0A059FSG3"/>
<dbReference type="GO" id="GO:0046872">
    <property type="term" value="F:metal ion binding"/>
    <property type="evidence" value="ECO:0007669"/>
    <property type="project" value="UniProtKB-KW"/>
</dbReference>
<comment type="caution">
    <text evidence="6">The sequence shown here is derived from an EMBL/GenBank/DDBJ whole genome shotgun (WGS) entry which is preliminary data.</text>
</comment>
<evidence type="ECO:0000259" key="5">
    <source>
        <dbReference type="Pfam" id="PF01814"/>
    </source>
</evidence>
<dbReference type="PANTHER" id="PTHR36438:SF1">
    <property type="entry name" value="IRON-SULFUR CLUSTER REPAIR PROTEIN YTFE"/>
    <property type="match status" value="1"/>
</dbReference>
<dbReference type="InterPro" id="IPR012312">
    <property type="entry name" value="Hemerythrin-like"/>
</dbReference>
<evidence type="ECO:0000313" key="7">
    <source>
        <dbReference type="Proteomes" id="UP000025171"/>
    </source>
</evidence>
<name>A0A059FSG3_9PROT</name>
<evidence type="ECO:0000256" key="2">
    <source>
        <dbReference type="ARBA" id="ARBA00022490"/>
    </source>
</evidence>
<dbReference type="STRING" id="1280950.HJO_06140"/>
<keyword evidence="4" id="KW-0408">Iron</keyword>
<dbReference type="PATRIC" id="fig|1280950.3.peg.1235"/>
<dbReference type="InterPro" id="IPR019903">
    <property type="entry name" value="RIC_family"/>
</dbReference>
<gene>
    <name evidence="6" type="ORF">HJO_06140</name>
</gene>
<evidence type="ECO:0000256" key="4">
    <source>
        <dbReference type="ARBA" id="ARBA00023004"/>
    </source>
</evidence>
<accession>A0A059FSG3</accession>
<evidence type="ECO:0000256" key="3">
    <source>
        <dbReference type="ARBA" id="ARBA00022723"/>
    </source>
</evidence>
<dbReference type="eggNOG" id="COG2846">
    <property type="taxonomic scope" value="Bacteria"/>
</dbReference>
<sequence length="95" mass="10689">MKKEELILFPAIRNGAGPVLGQPIAAMRHDHVGHIEDARTILGLTQNLTLPENACRTWTSLYDGLGVLVRDLEEHLRLENEVLFPQFEATDRMQG</sequence>
<comment type="subcellular location">
    <subcellularLocation>
        <location evidence="1">Cytoplasm</location>
    </subcellularLocation>
</comment>
<keyword evidence="7" id="KW-1185">Reference proteome</keyword>
<evidence type="ECO:0000313" key="6">
    <source>
        <dbReference type="EMBL" id="KCZ93413.1"/>
    </source>
</evidence>
<dbReference type="GO" id="GO:0005737">
    <property type="term" value="C:cytoplasm"/>
    <property type="evidence" value="ECO:0007669"/>
    <property type="project" value="UniProtKB-SubCell"/>
</dbReference>
<reference evidence="6 7" key="1">
    <citation type="journal article" date="2014" name="Antonie Van Leeuwenhoek">
        <title>Hyphomonas beringensis sp. nov. and Hyphomonas chukchiensis sp. nov., isolated from surface seawater of the Bering Sea and Chukchi Sea.</title>
        <authorList>
            <person name="Li C."/>
            <person name="Lai Q."/>
            <person name="Li G."/>
            <person name="Dong C."/>
            <person name="Wang J."/>
            <person name="Liao Y."/>
            <person name="Shao Z."/>
        </authorList>
    </citation>
    <scope>NUCLEOTIDE SEQUENCE [LARGE SCALE GENOMIC DNA]</scope>
    <source>
        <strain evidence="6 7">MHS-2</strain>
    </source>
</reference>
<organism evidence="6 7">
    <name type="scientific">Hyphomonas johnsonii MHS-2</name>
    <dbReference type="NCBI Taxonomy" id="1280950"/>
    <lineage>
        <taxon>Bacteria</taxon>
        <taxon>Pseudomonadati</taxon>
        <taxon>Pseudomonadota</taxon>
        <taxon>Alphaproteobacteria</taxon>
        <taxon>Hyphomonadales</taxon>
        <taxon>Hyphomonadaceae</taxon>
        <taxon>Hyphomonas</taxon>
    </lineage>
</organism>
<keyword evidence="2" id="KW-0963">Cytoplasm</keyword>
<keyword evidence="3" id="KW-0479">Metal-binding</keyword>
<protein>
    <submittedName>
        <fullName evidence="6">Putative regulator of cell morphogenesis and NO signaling</fullName>
    </submittedName>
</protein>
<dbReference type="Pfam" id="PF01814">
    <property type="entry name" value="Hemerythrin"/>
    <property type="match status" value="1"/>
</dbReference>
<proteinExistence type="predicted"/>
<dbReference type="Gene3D" id="1.20.120.520">
    <property type="entry name" value="nmb1532 protein domain like"/>
    <property type="match status" value="1"/>
</dbReference>
<dbReference type="EMBL" id="ARYK01000002">
    <property type="protein sequence ID" value="KCZ93413.1"/>
    <property type="molecule type" value="Genomic_DNA"/>
</dbReference>
<dbReference type="Proteomes" id="UP000025171">
    <property type="component" value="Unassembled WGS sequence"/>
</dbReference>
<feature type="domain" description="Hemerythrin-like" evidence="5">
    <location>
        <begin position="1"/>
        <end position="86"/>
    </location>
</feature>
<dbReference type="PANTHER" id="PTHR36438">
    <property type="entry name" value="IRON-SULFUR CLUSTER REPAIR PROTEIN YTFE"/>
    <property type="match status" value="1"/>
</dbReference>
<evidence type="ECO:0000256" key="1">
    <source>
        <dbReference type="ARBA" id="ARBA00004496"/>
    </source>
</evidence>